<dbReference type="PROSITE" id="PS50943">
    <property type="entry name" value="HTH_CROC1"/>
    <property type="match status" value="1"/>
</dbReference>
<name>H1CZ00_9FIRM</name>
<keyword evidence="6" id="KW-1185">Reference proteome</keyword>
<gene>
    <name evidence="5" type="ORF">HMPREF9453_00588</name>
</gene>
<dbReference type="OrthoDB" id="2475196at2"/>
<dbReference type="eggNOG" id="COG1974">
    <property type="taxonomic scope" value="Bacteria"/>
</dbReference>
<sequence>MNNFADKLKEAMERAGINATELSAKTGISNSAISRYLSGNYIAKQKNLLKLSMALHVDPTFLFPDSVKELDNKVNVYRIPVVGKVVAGTPIDAIENITDYIRVTNPSAADGSYYALHITGASMEPEMREGDLVIVHKQDYFDSGDICIVLVNGNEATVKKVQKNESGITLIGFNPVVYPPHFYNAHEVESLPVRIIGKVEEIRRKY</sequence>
<dbReference type="InterPro" id="IPR015927">
    <property type="entry name" value="Peptidase_S24_S26A/B/C"/>
</dbReference>
<dbReference type="InterPro" id="IPR036286">
    <property type="entry name" value="LexA/Signal_pep-like_sf"/>
</dbReference>
<dbReference type="Pfam" id="PF00717">
    <property type="entry name" value="Peptidase_S24"/>
    <property type="match status" value="1"/>
</dbReference>
<dbReference type="AlphaFoldDB" id="H1CZ00"/>
<evidence type="ECO:0000313" key="5">
    <source>
        <dbReference type="EMBL" id="EHO63571.1"/>
    </source>
</evidence>
<dbReference type="SUPFAM" id="SSF51306">
    <property type="entry name" value="LexA/Signal peptidase"/>
    <property type="match status" value="1"/>
</dbReference>
<dbReference type="InterPro" id="IPR039418">
    <property type="entry name" value="LexA-like"/>
</dbReference>
<comment type="caution">
    <text evidence="5">The sequence shown here is derived from an EMBL/GenBank/DDBJ whole genome shotgun (WGS) entry which is preliminary data.</text>
</comment>
<keyword evidence="1" id="KW-0805">Transcription regulation</keyword>
<keyword evidence="2" id="KW-0238">DNA-binding</keyword>
<protein>
    <recommendedName>
        <fullName evidence="4">HTH cro/C1-type domain-containing protein</fullName>
    </recommendedName>
</protein>
<keyword evidence="3" id="KW-0804">Transcription</keyword>
<dbReference type="GO" id="GO:0003677">
    <property type="term" value="F:DNA binding"/>
    <property type="evidence" value="ECO:0007669"/>
    <property type="project" value="UniProtKB-KW"/>
</dbReference>
<feature type="domain" description="HTH cro/C1-type" evidence="4">
    <location>
        <begin position="8"/>
        <end position="62"/>
    </location>
</feature>
<organism evidence="5 6">
    <name type="scientific">Dialister succinatiphilus YIT 11850</name>
    <dbReference type="NCBI Taxonomy" id="742743"/>
    <lineage>
        <taxon>Bacteria</taxon>
        <taxon>Bacillati</taxon>
        <taxon>Bacillota</taxon>
        <taxon>Negativicutes</taxon>
        <taxon>Veillonellales</taxon>
        <taxon>Veillonellaceae</taxon>
        <taxon>Dialister</taxon>
    </lineage>
</organism>
<dbReference type="Pfam" id="PF01381">
    <property type="entry name" value="HTH_3"/>
    <property type="match status" value="1"/>
</dbReference>
<dbReference type="PANTHER" id="PTHR40661">
    <property type="match status" value="1"/>
</dbReference>
<dbReference type="Gene3D" id="2.10.109.10">
    <property type="entry name" value="Umud Fragment, subunit A"/>
    <property type="match status" value="1"/>
</dbReference>
<proteinExistence type="predicted"/>
<reference evidence="5 6" key="1">
    <citation type="submission" date="2011-11" db="EMBL/GenBank/DDBJ databases">
        <title>The Genome Sequence of Dialister succinatiphilus YIT 11850.</title>
        <authorList>
            <consortium name="The Broad Institute Genome Sequencing Platform"/>
            <person name="Earl A."/>
            <person name="Ward D."/>
            <person name="Feldgarden M."/>
            <person name="Gevers D."/>
            <person name="Morotomi M."/>
            <person name="Young S.K."/>
            <person name="Zeng Q."/>
            <person name="Gargeya S."/>
            <person name="Fitzgerald M."/>
            <person name="Haas B."/>
            <person name="Abouelleil A."/>
            <person name="Alvarado L."/>
            <person name="Arachchi H.M."/>
            <person name="Berlin A."/>
            <person name="Brown A."/>
            <person name="Chapman S.B."/>
            <person name="Dunbar C."/>
            <person name="Gearin G."/>
            <person name="Goldberg J."/>
            <person name="Griggs A."/>
            <person name="Gujja S."/>
            <person name="Heiman D."/>
            <person name="Howarth C."/>
            <person name="Lui A."/>
            <person name="MacDonald P.J.P."/>
            <person name="Montmayeur A."/>
            <person name="Murphy C."/>
            <person name="Neiman D."/>
            <person name="Pearson M."/>
            <person name="Priest M."/>
            <person name="Roberts A."/>
            <person name="Saif S."/>
            <person name="Shea T."/>
            <person name="Sisk P."/>
            <person name="Stolte C."/>
            <person name="Sykes S."/>
            <person name="Wortman J."/>
            <person name="Nusbaum C."/>
            <person name="Birren B."/>
        </authorList>
    </citation>
    <scope>NUCLEOTIDE SEQUENCE [LARGE SCALE GENOMIC DNA]</scope>
    <source>
        <strain evidence="5 6">YIT 11850</strain>
    </source>
</reference>
<dbReference type="InterPro" id="IPR010982">
    <property type="entry name" value="Lambda_DNA-bd_dom_sf"/>
</dbReference>
<dbReference type="SUPFAM" id="SSF47413">
    <property type="entry name" value="lambda repressor-like DNA-binding domains"/>
    <property type="match status" value="1"/>
</dbReference>
<dbReference type="Gene3D" id="1.10.260.40">
    <property type="entry name" value="lambda repressor-like DNA-binding domains"/>
    <property type="match status" value="1"/>
</dbReference>
<dbReference type="SMART" id="SM00530">
    <property type="entry name" value="HTH_XRE"/>
    <property type="match status" value="1"/>
</dbReference>
<dbReference type="RefSeq" id="WP_008859092.1">
    <property type="nucleotide sequence ID" value="NZ_JH591187.1"/>
</dbReference>
<dbReference type="STRING" id="742743.HMPREF9453_00588"/>
<dbReference type="HOGENOM" id="CLU_066192_1_1_9"/>
<dbReference type="PATRIC" id="fig|742743.3.peg.598"/>
<accession>H1CZ00</accession>
<dbReference type="PANTHER" id="PTHR40661:SF1">
    <property type="entry name" value="HTH CRO_C1-TYPE DOMAIN-CONTAINING PROTEIN"/>
    <property type="match status" value="1"/>
</dbReference>
<evidence type="ECO:0000256" key="3">
    <source>
        <dbReference type="ARBA" id="ARBA00023163"/>
    </source>
</evidence>
<evidence type="ECO:0000256" key="1">
    <source>
        <dbReference type="ARBA" id="ARBA00023015"/>
    </source>
</evidence>
<dbReference type="InterPro" id="IPR001387">
    <property type="entry name" value="Cro/C1-type_HTH"/>
</dbReference>
<evidence type="ECO:0000313" key="6">
    <source>
        <dbReference type="Proteomes" id="UP000003277"/>
    </source>
</evidence>
<dbReference type="Proteomes" id="UP000003277">
    <property type="component" value="Unassembled WGS sequence"/>
</dbReference>
<dbReference type="CDD" id="cd00093">
    <property type="entry name" value="HTH_XRE"/>
    <property type="match status" value="1"/>
</dbReference>
<evidence type="ECO:0000259" key="4">
    <source>
        <dbReference type="PROSITE" id="PS50943"/>
    </source>
</evidence>
<dbReference type="EMBL" id="ADLT01000015">
    <property type="protein sequence ID" value="EHO63571.1"/>
    <property type="molecule type" value="Genomic_DNA"/>
</dbReference>
<dbReference type="CDD" id="cd06529">
    <property type="entry name" value="S24_LexA-like"/>
    <property type="match status" value="1"/>
</dbReference>
<evidence type="ECO:0000256" key="2">
    <source>
        <dbReference type="ARBA" id="ARBA00023125"/>
    </source>
</evidence>